<dbReference type="EMBL" id="JANEYT010000127">
    <property type="protein sequence ID" value="MCQ1061232.1"/>
    <property type="molecule type" value="Genomic_DNA"/>
</dbReference>
<keyword evidence="2" id="KW-1185">Reference proteome</keyword>
<protein>
    <submittedName>
        <fullName evidence="1">Uncharacterized protein</fullName>
    </submittedName>
</protein>
<dbReference type="RefSeq" id="WP_255045343.1">
    <property type="nucleotide sequence ID" value="NZ_JANEYT010000127.1"/>
</dbReference>
<gene>
    <name evidence="1" type="ORF">NHN17_24680</name>
</gene>
<comment type="caution">
    <text evidence="1">The sequence shown here is derived from an EMBL/GenBank/DDBJ whole genome shotgun (WGS) entry which is preliminary data.</text>
</comment>
<evidence type="ECO:0000313" key="2">
    <source>
        <dbReference type="Proteomes" id="UP001524460"/>
    </source>
</evidence>
<reference evidence="1 2" key="1">
    <citation type="submission" date="2022-07" db="EMBL/GenBank/DDBJ databases">
        <title>Photobacterium pectinilyticum sp. nov., a marine bacterium isolated from surface seawater of Qingdao offshore.</title>
        <authorList>
            <person name="Wang X."/>
        </authorList>
    </citation>
    <scope>NUCLEOTIDE SEQUENCE [LARGE SCALE GENOMIC DNA]</scope>
    <source>
        <strain evidence="1 2">ZSDE20</strain>
    </source>
</reference>
<accession>A0ABT1N9K4</accession>
<dbReference type="Proteomes" id="UP001524460">
    <property type="component" value="Unassembled WGS sequence"/>
</dbReference>
<organism evidence="1 2">
    <name type="scientific">Photobacterium pectinilyticum</name>
    <dbReference type="NCBI Taxonomy" id="2906793"/>
    <lineage>
        <taxon>Bacteria</taxon>
        <taxon>Pseudomonadati</taxon>
        <taxon>Pseudomonadota</taxon>
        <taxon>Gammaproteobacteria</taxon>
        <taxon>Vibrionales</taxon>
        <taxon>Vibrionaceae</taxon>
        <taxon>Photobacterium</taxon>
    </lineage>
</organism>
<name>A0ABT1N9K4_9GAMM</name>
<sequence>MCRKHEARRSIAQYMAESGSNGNVEDLEVLLAELVREVECKRGTEFAQVMCETASLQLLR</sequence>
<proteinExistence type="predicted"/>
<evidence type="ECO:0000313" key="1">
    <source>
        <dbReference type="EMBL" id="MCQ1061232.1"/>
    </source>
</evidence>